<evidence type="ECO:0000313" key="4">
    <source>
        <dbReference type="Proteomes" id="UP000759131"/>
    </source>
</evidence>
<feature type="transmembrane region" description="Helical" evidence="1">
    <location>
        <begin position="304"/>
        <end position="324"/>
    </location>
</feature>
<organism evidence="3">
    <name type="scientific">Medioppia subpectinata</name>
    <dbReference type="NCBI Taxonomy" id="1979941"/>
    <lineage>
        <taxon>Eukaryota</taxon>
        <taxon>Metazoa</taxon>
        <taxon>Ecdysozoa</taxon>
        <taxon>Arthropoda</taxon>
        <taxon>Chelicerata</taxon>
        <taxon>Arachnida</taxon>
        <taxon>Acari</taxon>
        <taxon>Acariformes</taxon>
        <taxon>Sarcoptiformes</taxon>
        <taxon>Oribatida</taxon>
        <taxon>Brachypylina</taxon>
        <taxon>Oppioidea</taxon>
        <taxon>Oppiidae</taxon>
        <taxon>Medioppia</taxon>
    </lineage>
</organism>
<keyword evidence="1" id="KW-1133">Transmembrane helix</keyword>
<dbReference type="Proteomes" id="UP000759131">
    <property type="component" value="Unassembled WGS sequence"/>
</dbReference>
<feature type="transmembrane region" description="Helical" evidence="1">
    <location>
        <begin position="376"/>
        <end position="396"/>
    </location>
</feature>
<evidence type="ECO:0000259" key="2">
    <source>
        <dbReference type="SMART" id="SM00703"/>
    </source>
</evidence>
<name>A0A7R9L1E5_9ACAR</name>
<reference evidence="3" key="1">
    <citation type="submission" date="2020-11" db="EMBL/GenBank/DDBJ databases">
        <authorList>
            <person name="Tran Van P."/>
        </authorList>
    </citation>
    <scope>NUCLEOTIDE SEQUENCE</scope>
</reference>
<accession>A0A7R9L1E5</accession>
<dbReference type="SMART" id="SM00703">
    <property type="entry name" value="NRF"/>
    <property type="match status" value="1"/>
</dbReference>
<feature type="transmembrane region" description="Helical" evidence="1">
    <location>
        <begin position="257"/>
        <end position="276"/>
    </location>
</feature>
<keyword evidence="4" id="KW-1185">Reference proteome</keyword>
<dbReference type="PANTHER" id="PTHR11161">
    <property type="entry name" value="O-ACYLTRANSFERASE"/>
    <property type="match status" value="1"/>
</dbReference>
<evidence type="ECO:0000313" key="3">
    <source>
        <dbReference type="EMBL" id="CAD7633118.1"/>
    </source>
</evidence>
<sequence>MKSNPSERQYNGWQKFHNFSKVWAKDYARLNRHKWTDLSKSIDISTECKDAIISTIDGIERLDDWSVQMINSWGKFPASGIFEGTFTDLGAYDQCLSIENNKIIGSAQYCLIDTSLPLPKPMPKHHNLFHLVDVLPDSLKNNNSNKALNKLSKNASFFYWLSLRVGICTPNKCTENDIKLITERVITNMGLEVKKVRCEVKTTATKLNLVQMSALGYGRTYNIKDSLTNPVLQPIFNAGNSVDTFFLIRYLRITPQLAVFMLITFLIPLIGSGPIWHEFVDPNIIDVENMNIIDVENMCLLHTWYLAADMQLHWISFIVVIAMFRSIKWGIFLIIVAIIAFFVSTSAVVFINDFPAVYTNTGRTEFYVNVFTNVVYFRPTPHGISFFVGFGLGYLIHKKRVVKLSKTMQVQRRN</sequence>
<gene>
    <name evidence="3" type="ORF">OSB1V03_LOCUS13517</name>
</gene>
<dbReference type="InterPro" id="IPR002656">
    <property type="entry name" value="Acyl_transf_3_dom"/>
</dbReference>
<dbReference type="InterPro" id="IPR006621">
    <property type="entry name" value="Nose-resist-to-fluoxetine_N"/>
</dbReference>
<keyword evidence="1" id="KW-0812">Transmembrane</keyword>
<dbReference type="Pfam" id="PF01757">
    <property type="entry name" value="Acyl_transf_3"/>
    <property type="match status" value="1"/>
</dbReference>
<dbReference type="EMBL" id="CAJPIZ010012162">
    <property type="protein sequence ID" value="CAG2113548.1"/>
    <property type="molecule type" value="Genomic_DNA"/>
</dbReference>
<dbReference type="Pfam" id="PF20146">
    <property type="entry name" value="NRF"/>
    <property type="match status" value="1"/>
</dbReference>
<protein>
    <recommendedName>
        <fullName evidence="2">Nose resistant-to-fluoxetine protein N-terminal domain-containing protein</fullName>
    </recommendedName>
</protein>
<keyword evidence="1" id="KW-0472">Membrane</keyword>
<proteinExistence type="predicted"/>
<feature type="transmembrane region" description="Helical" evidence="1">
    <location>
        <begin position="331"/>
        <end position="351"/>
    </location>
</feature>
<dbReference type="AlphaFoldDB" id="A0A7R9L1E5"/>
<evidence type="ECO:0000256" key="1">
    <source>
        <dbReference type="SAM" id="Phobius"/>
    </source>
</evidence>
<dbReference type="PANTHER" id="PTHR11161:SF0">
    <property type="entry name" value="O-ACYLTRANSFERASE LIKE PROTEIN"/>
    <property type="match status" value="1"/>
</dbReference>
<dbReference type="EMBL" id="OC866737">
    <property type="protein sequence ID" value="CAD7633118.1"/>
    <property type="molecule type" value="Genomic_DNA"/>
</dbReference>
<dbReference type="GO" id="GO:0016747">
    <property type="term" value="F:acyltransferase activity, transferring groups other than amino-acyl groups"/>
    <property type="evidence" value="ECO:0007669"/>
    <property type="project" value="InterPro"/>
</dbReference>
<feature type="domain" description="Nose resistant-to-fluoxetine protein N-terminal" evidence="2">
    <location>
        <begin position="45"/>
        <end position="200"/>
    </location>
</feature>
<dbReference type="InterPro" id="IPR052728">
    <property type="entry name" value="O2_lipid_transport_reg"/>
</dbReference>
<dbReference type="OrthoDB" id="4794873at2759"/>